<evidence type="ECO:0000256" key="6">
    <source>
        <dbReference type="ARBA" id="ARBA00022840"/>
    </source>
</evidence>
<organism evidence="12 13">
    <name type="scientific">Erysipelothrix larvae</name>
    <dbReference type="NCBI Taxonomy" id="1514105"/>
    <lineage>
        <taxon>Bacteria</taxon>
        <taxon>Bacillati</taxon>
        <taxon>Bacillota</taxon>
        <taxon>Erysipelotrichia</taxon>
        <taxon>Erysipelotrichales</taxon>
        <taxon>Erysipelotrichaceae</taxon>
        <taxon>Erysipelothrix</taxon>
    </lineage>
</organism>
<keyword evidence="13" id="KW-1185">Reference proteome</keyword>
<evidence type="ECO:0000256" key="7">
    <source>
        <dbReference type="ARBA" id="ARBA00022989"/>
    </source>
</evidence>
<dbReference type="GO" id="GO:0022857">
    <property type="term" value="F:transmembrane transporter activity"/>
    <property type="evidence" value="ECO:0007669"/>
    <property type="project" value="UniProtKB-ARBA"/>
</dbReference>
<keyword evidence="4 10" id="KW-0812">Transmembrane</keyword>
<dbReference type="STRING" id="1514105.AOC36_10255"/>
<dbReference type="GO" id="GO:0005524">
    <property type="term" value="F:ATP binding"/>
    <property type="evidence" value="ECO:0007669"/>
    <property type="project" value="UniProtKB-KW"/>
</dbReference>
<dbReference type="InterPro" id="IPR017871">
    <property type="entry name" value="ABC_transporter-like_CS"/>
</dbReference>
<evidence type="ECO:0000256" key="1">
    <source>
        <dbReference type="ARBA" id="ARBA00004429"/>
    </source>
</evidence>
<evidence type="ECO:0000256" key="5">
    <source>
        <dbReference type="ARBA" id="ARBA00022741"/>
    </source>
</evidence>
<dbReference type="PANTHER" id="PTHR42798:SF6">
    <property type="entry name" value="CELL DIVISION ATP-BINDING PROTEIN FTSE"/>
    <property type="match status" value="1"/>
</dbReference>
<evidence type="ECO:0000256" key="8">
    <source>
        <dbReference type="ARBA" id="ARBA00023136"/>
    </source>
</evidence>
<dbReference type="FunFam" id="3.40.50.300:FF:000032">
    <property type="entry name" value="Export ABC transporter ATP-binding protein"/>
    <property type="match status" value="1"/>
</dbReference>
<proteinExistence type="inferred from homology"/>
<keyword evidence="2" id="KW-0813">Transport</keyword>
<dbReference type="PROSITE" id="PS00211">
    <property type="entry name" value="ABC_TRANSPORTER_1"/>
    <property type="match status" value="1"/>
</dbReference>
<feature type="transmembrane region" description="Helical" evidence="10">
    <location>
        <begin position="262"/>
        <end position="285"/>
    </location>
</feature>
<comment type="similarity">
    <text evidence="9">Belongs to the ABC transporter superfamily. Macrolide exporter (TC 3.A.1.122) family.</text>
</comment>
<dbReference type="CDD" id="cd03255">
    <property type="entry name" value="ABC_MJ0796_LolCDE_FtsE"/>
    <property type="match status" value="1"/>
</dbReference>
<dbReference type="SUPFAM" id="SSF52540">
    <property type="entry name" value="P-loop containing nucleoside triphosphate hydrolases"/>
    <property type="match status" value="1"/>
</dbReference>
<feature type="transmembrane region" description="Helical" evidence="10">
    <location>
        <begin position="691"/>
        <end position="713"/>
    </location>
</feature>
<gene>
    <name evidence="12" type="ORF">AOC36_10255</name>
</gene>
<keyword evidence="6 12" id="KW-0067">ATP-binding</keyword>
<keyword evidence="7 10" id="KW-1133">Transmembrane helix</keyword>
<dbReference type="InterPro" id="IPR003838">
    <property type="entry name" value="ABC3_permease_C"/>
</dbReference>
<dbReference type="KEGG" id="erl:AOC36_10255"/>
<protein>
    <submittedName>
        <fullName evidence="12">Sulfate ABC transporter ATP-binding protein</fullName>
    </submittedName>
</protein>
<dbReference type="InterPro" id="IPR003593">
    <property type="entry name" value="AAA+_ATPase"/>
</dbReference>
<dbReference type="SMART" id="SM00382">
    <property type="entry name" value="AAA"/>
    <property type="match status" value="1"/>
</dbReference>
<dbReference type="AlphaFoldDB" id="A0A0X8H1K7"/>
<feature type="domain" description="ABC transporter" evidence="11">
    <location>
        <begin position="2"/>
        <end position="240"/>
    </location>
</feature>
<keyword evidence="5" id="KW-0547">Nucleotide-binding</keyword>
<evidence type="ECO:0000259" key="11">
    <source>
        <dbReference type="PROSITE" id="PS50893"/>
    </source>
</evidence>
<dbReference type="PANTHER" id="PTHR42798">
    <property type="entry name" value="LIPOPROTEIN-RELEASING SYSTEM ATP-BINDING PROTEIN LOLD"/>
    <property type="match status" value="1"/>
</dbReference>
<comment type="subcellular location">
    <subcellularLocation>
        <location evidence="1">Cell inner membrane</location>
        <topology evidence="1">Multi-pass membrane protein</topology>
    </subcellularLocation>
</comment>
<feature type="transmembrane region" description="Helical" evidence="10">
    <location>
        <begin position="636"/>
        <end position="660"/>
    </location>
</feature>
<accession>A0A0X8H1K7</accession>
<dbReference type="Pfam" id="PF02687">
    <property type="entry name" value="FtsX"/>
    <property type="match status" value="1"/>
</dbReference>
<evidence type="ECO:0000256" key="10">
    <source>
        <dbReference type="SAM" id="Phobius"/>
    </source>
</evidence>
<reference evidence="12 13" key="1">
    <citation type="submission" date="2015-10" db="EMBL/GenBank/DDBJ databases">
        <title>Erysipelothrix larvae sp. LV19 isolated from the larval gut of the rhinoceros beetle, Trypoxylus dichotomus.</title>
        <authorList>
            <person name="Lim S."/>
            <person name="Kim B.-C."/>
        </authorList>
    </citation>
    <scope>NUCLEOTIDE SEQUENCE [LARGE SCALE GENOMIC DNA]</scope>
    <source>
        <strain evidence="12 13">LV19</strain>
    </source>
</reference>
<dbReference type="EMBL" id="CP013213">
    <property type="protein sequence ID" value="AMC94340.1"/>
    <property type="molecule type" value="Genomic_DNA"/>
</dbReference>
<evidence type="ECO:0000313" key="13">
    <source>
        <dbReference type="Proteomes" id="UP000063781"/>
    </source>
</evidence>
<sequence length="768" mass="84195">MLWLKDIKKAYKVGDIVTVALDGITVAFRDQEFVSVLGKSGSGKTTALNIIGGLDRYDSGNLIIKGKPTKDFKDKDWDAYRNNSVGFVFQSYNLIHHLTIVDNVELGMTLSGVKGKEKKQRALDVLERVGLKDHVHKKPNQLSGGQQQRVAIARALVNDPEILLCDEPTGALDTTTSKEVMDIIRNEAKDRLVIMVTHNPDLAHTYSDRIIEFEDGKIISDSNPYDESPDSLSFKLKHTKMSFFTALKLSFNNIRTKLGRTFLTSFASSIGIIGIAVILSLSSGFQKQIDAFQTDALSEYPIIISQSAVNLSEEALRESQGNQNNGEVGDQLYVFDASESTIVHQNNFDDAFLDFVSQMSPADVSSIGYGYLMNLNVIRKATDGYQTVSLGSSASGGVGGGGLSTFPIQHNQETQSFFERSYDLLSGSFPSTYTDMVLVVDSQNRIDVSLLESLGLPSDVETMDYDDIVGLEMTWVPNDAFYEETAVGTFVPRQNLEAMSDAQGAINLRVSGIVRLQEGSAINLLSSGLVYSDELSKVILENSMDSQIVAAQMSKNTSVFTLQPLTDEEKEQTLQLIGGSNKPFMITIYPTDFQATDRISQSIDEFNRGRSQDNVIVYTNLADTITSLTRNIMDGITIVLIAFASISLVVSLIMISIITYTSVLERTKEIGILKALGARKKDITRVFDAETFILGVFSGVLGITIAYLITIPVNALIYQMAGLNNVAQLNPVYAIYLIILSTTLTVLGGHIPARMASKRDAVIALRSE</sequence>
<dbReference type="InterPro" id="IPR027417">
    <property type="entry name" value="P-loop_NTPase"/>
</dbReference>
<dbReference type="Pfam" id="PF00005">
    <property type="entry name" value="ABC_tran"/>
    <property type="match status" value="1"/>
</dbReference>
<dbReference type="GO" id="GO:0098796">
    <property type="term" value="C:membrane protein complex"/>
    <property type="evidence" value="ECO:0007669"/>
    <property type="project" value="UniProtKB-ARBA"/>
</dbReference>
<evidence type="ECO:0000256" key="4">
    <source>
        <dbReference type="ARBA" id="ARBA00022692"/>
    </source>
</evidence>
<dbReference type="GO" id="GO:0016887">
    <property type="term" value="F:ATP hydrolysis activity"/>
    <property type="evidence" value="ECO:0007669"/>
    <property type="project" value="InterPro"/>
</dbReference>
<dbReference type="GO" id="GO:0005886">
    <property type="term" value="C:plasma membrane"/>
    <property type="evidence" value="ECO:0007669"/>
    <property type="project" value="UniProtKB-SubCell"/>
</dbReference>
<dbReference type="Gene3D" id="3.40.50.300">
    <property type="entry name" value="P-loop containing nucleotide triphosphate hydrolases"/>
    <property type="match status" value="1"/>
</dbReference>
<dbReference type="RefSeq" id="WP_067633962.1">
    <property type="nucleotide sequence ID" value="NZ_CP013213.1"/>
</dbReference>
<evidence type="ECO:0000256" key="9">
    <source>
        <dbReference type="ARBA" id="ARBA00038388"/>
    </source>
</evidence>
<dbReference type="PROSITE" id="PS50893">
    <property type="entry name" value="ABC_TRANSPORTER_2"/>
    <property type="match status" value="1"/>
</dbReference>
<keyword evidence="8 10" id="KW-0472">Membrane</keyword>
<dbReference type="InterPro" id="IPR003439">
    <property type="entry name" value="ABC_transporter-like_ATP-bd"/>
</dbReference>
<evidence type="ECO:0000256" key="2">
    <source>
        <dbReference type="ARBA" id="ARBA00022448"/>
    </source>
</evidence>
<dbReference type="InterPro" id="IPR017911">
    <property type="entry name" value="MacB-like_ATP-bd"/>
</dbReference>
<keyword evidence="3" id="KW-1003">Cell membrane</keyword>
<evidence type="ECO:0000313" key="12">
    <source>
        <dbReference type="EMBL" id="AMC94340.1"/>
    </source>
</evidence>
<dbReference type="Proteomes" id="UP000063781">
    <property type="component" value="Chromosome"/>
</dbReference>
<name>A0A0X8H1K7_9FIRM</name>
<dbReference type="OrthoDB" id="2079174at2"/>
<evidence type="ECO:0000256" key="3">
    <source>
        <dbReference type="ARBA" id="ARBA00022475"/>
    </source>
</evidence>
<feature type="transmembrane region" description="Helical" evidence="10">
    <location>
        <begin position="733"/>
        <end position="751"/>
    </location>
</feature>